<comment type="caution">
    <text evidence="1">The sequence shown here is derived from an EMBL/GenBank/DDBJ whole genome shotgun (WGS) entry which is preliminary data.</text>
</comment>
<evidence type="ECO:0000313" key="2">
    <source>
        <dbReference type="Proteomes" id="UP000708208"/>
    </source>
</evidence>
<accession>A0A8J2P446</accession>
<sequence>YLGGVTKDPRLNILNAPTLSKQKGINLSSNRAPATSGPDLKLTLKLSSGVATIVGSLEGEAVVLRSIGDSDFIGGLQLAGDQLFFQAQPGKGGFAGVEAVLTQGGISATAVQRSTTGELTWFVARVTGVTSVSNIPAGDLSAPQLLTF</sequence>
<keyword evidence="2" id="KW-1185">Reference proteome</keyword>
<dbReference type="AlphaFoldDB" id="A0A8J2P446"/>
<protein>
    <submittedName>
        <fullName evidence="1">Uncharacterized protein</fullName>
    </submittedName>
</protein>
<name>A0A8J2P446_9HEXA</name>
<organism evidence="1 2">
    <name type="scientific">Allacma fusca</name>
    <dbReference type="NCBI Taxonomy" id="39272"/>
    <lineage>
        <taxon>Eukaryota</taxon>
        <taxon>Metazoa</taxon>
        <taxon>Ecdysozoa</taxon>
        <taxon>Arthropoda</taxon>
        <taxon>Hexapoda</taxon>
        <taxon>Collembola</taxon>
        <taxon>Symphypleona</taxon>
        <taxon>Sminthuridae</taxon>
        <taxon>Allacma</taxon>
    </lineage>
</organism>
<reference evidence="1" key="1">
    <citation type="submission" date="2021-06" db="EMBL/GenBank/DDBJ databases">
        <authorList>
            <person name="Hodson N. C."/>
            <person name="Mongue J. A."/>
            <person name="Jaron S. K."/>
        </authorList>
    </citation>
    <scope>NUCLEOTIDE SEQUENCE</scope>
</reference>
<feature type="non-terminal residue" evidence="1">
    <location>
        <position position="1"/>
    </location>
</feature>
<dbReference type="EMBL" id="CAJVCH010208197">
    <property type="protein sequence ID" value="CAG7731225.1"/>
    <property type="molecule type" value="Genomic_DNA"/>
</dbReference>
<gene>
    <name evidence="1" type="ORF">AFUS01_LOCUS19831</name>
</gene>
<proteinExistence type="predicted"/>
<dbReference type="Proteomes" id="UP000708208">
    <property type="component" value="Unassembled WGS sequence"/>
</dbReference>
<evidence type="ECO:0000313" key="1">
    <source>
        <dbReference type="EMBL" id="CAG7731225.1"/>
    </source>
</evidence>